<organism evidence="5">
    <name type="scientific">Siphoviridae sp. ctitf6</name>
    <dbReference type="NCBI Taxonomy" id="2825627"/>
    <lineage>
        <taxon>Viruses</taxon>
        <taxon>Duplodnaviria</taxon>
        <taxon>Heunggongvirae</taxon>
        <taxon>Uroviricota</taxon>
        <taxon>Caudoviricetes</taxon>
    </lineage>
</organism>
<keyword evidence="2" id="KW-1162">Viral penetration into host cytoplasm</keyword>
<evidence type="ECO:0000313" key="5">
    <source>
        <dbReference type="EMBL" id="DAE00845.1"/>
    </source>
</evidence>
<evidence type="ECO:0000256" key="2">
    <source>
        <dbReference type="ARBA" id="ARBA00023009"/>
    </source>
</evidence>
<sequence>MWPFRMRADPEEKTEQAAEDSLLSAMLSDEQITAEQAMNIPAFAGCVNLICDAVSVIPIKLYRIENGRKTEIEGDKRVSLINQDTGDTLSGVQFKRAMVRDYLIGKGAYAFIQRVGSQVESLHYVDNAEVSFMYSADPIFKDYDILVQGISYAPYEFLKILRNSKNGWSGRSIVEENRQMLSVAYYSLLYEKILVKTGGNKKGFIKSENVLTDKAVKMLKDAWRRLYQNNTENVVVLNKGLDFKESSNTSVEMQLNENKRTNAEAICNIFKISPNVLTGNATEADKIAFFENCINPILEECVCSLNRDLLKETEKGQIFFAADSSEQTKGDIEKRYKAYEIAGRNGFMQIDEIRFRENLPPLNLDFVKLGLQDVLYYPKTQDIFIPNMNSSGNLRDGGAVQGAAGSGNAEGKEGEKNEG</sequence>
<dbReference type="InterPro" id="IPR006944">
    <property type="entry name" value="Phage/GTA_portal"/>
</dbReference>
<feature type="region of interest" description="Disordered" evidence="4">
    <location>
        <begin position="395"/>
        <end position="419"/>
    </location>
</feature>
<keyword evidence="2" id="KW-1171">Viral genome ejection through host cell envelope</keyword>
<keyword evidence="1" id="KW-0118">Viral capsid assembly</keyword>
<evidence type="ECO:0000256" key="4">
    <source>
        <dbReference type="SAM" id="MobiDB-lite"/>
    </source>
</evidence>
<dbReference type="EMBL" id="BK015313">
    <property type="protein sequence ID" value="DAE00845.1"/>
    <property type="molecule type" value="Genomic_DNA"/>
</dbReference>
<dbReference type="NCBIfam" id="TIGR01537">
    <property type="entry name" value="portal_HK97"/>
    <property type="match status" value="1"/>
</dbReference>
<keyword evidence="1" id="KW-1188">Viral release from host cell</keyword>
<dbReference type="InterPro" id="IPR006427">
    <property type="entry name" value="Portal_HK97"/>
</dbReference>
<keyword evidence="2" id="KW-1160">Virus entry into host cell</keyword>
<protein>
    <submittedName>
        <fullName evidence="5">Portal protein</fullName>
    </submittedName>
</protein>
<proteinExistence type="predicted"/>
<feature type="compositionally biased region" description="Basic and acidic residues" evidence="4">
    <location>
        <begin position="410"/>
        <end position="419"/>
    </location>
</feature>
<keyword evidence="3" id="KW-0231">Viral genome packaging</keyword>
<evidence type="ECO:0000256" key="3">
    <source>
        <dbReference type="ARBA" id="ARBA00023219"/>
    </source>
</evidence>
<evidence type="ECO:0000256" key="1">
    <source>
        <dbReference type="ARBA" id="ARBA00022950"/>
    </source>
</evidence>
<dbReference type="Pfam" id="PF04860">
    <property type="entry name" value="Phage_portal"/>
    <property type="match status" value="1"/>
</dbReference>
<reference evidence="5" key="1">
    <citation type="journal article" date="2021" name="Proc. Natl. Acad. Sci. U.S.A.">
        <title>A Catalog of Tens of Thousands of Viruses from Human Metagenomes Reveals Hidden Associations with Chronic Diseases.</title>
        <authorList>
            <person name="Tisza M.J."/>
            <person name="Buck C.B."/>
        </authorList>
    </citation>
    <scope>NUCLEOTIDE SEQUENCE</scope>
    <source>
        <strain evidence="5">Ctitf6</strain>
    </source>
</reference>
<name>A0A8S5P2H7_9CAUD</name>
<accession>A0A8S5P2H7</accession>